<gene>
    <name evidence="1" type="ORF">NBR_LOCUS14503</name>
</gene>
<dbReference type="SUPFAM" id="SSF55797">
    <property type="entry name" value="PR-1-like"/>
    <property type="match status" value="1"/>
</dbReference>
<reference evidence="1 2" key="2">
    <citation type="submission" date="2018-11" db="EMBL/GenBank/DDBJ databases">
        <authorList>
            <consortium name="Pathogen Informatics"/>
        </authorList>
    </citation>
    <scope>NUCLEOTIDE SEQUENCE [LARGE SCALE GENOMIC DNA]</scope>
</reference>
<keyword evidence="2" id="KW-1185">Reference proteome</keyword>
<dbReference type="EMBL" id="UYSL01021387">
    <property type="protein sequence ID" value="VDL78092.1"/>
    <property type="molecule type" value="Genomic_DNA"/>
</dbReference>
<dbReference type="InterPro" id="IPR035940">
    <property type="entry name" value="CAP_sf"/>
</dbReference>
<evidence type="ECO:0000313" key="2">
    <source>
        <dbReference type="Proteomes" id="UP000271162"/>
    </source>
</evidence>
<dbReference type="Gene3D" id="3.40.33.10">
    <property type="entry name" value="CAP"/>
    <property type="match status" value="1"/>
</dbReference>
<organism evidence="3">
    <name type="scientific">Nippostrongylus brasiliensis</name>
    <name type="common">Rat hookworm</name>
    <dbReference type="NCBI Taxonomy" id="27835"/>
    <lineage>
        <taxon>Eukaryota</taxon>
        <taxon>Metazoa</taxon>
        <taxon>Ecdysozoa</taxon>
        <taxon>Nematoda</taxon>
        <taxon>Chromadorea</taxon>
        <taxon>Rhabditida</taxon>
        <taxon>Rhabditina</taxon>
        <taxon>Rhabditomorpha</taxon>
        <taxon>Strongyloidea</taxon>
        <taxon>Heligmosomidae</taxon>
        <taxon>Nippostrongylus</taxon>
    </lineage>
</organism>
<evidence type="ECO:0000313" key="1">
    <source>
        <dbReference type="EMBL" id="VDL78092.1"/>
    </source>
</evidence>
<evidence type="ECO:0000313" key="3">
    <source>
        <dbReference type="WBParaSite" id="NBR_0001450201-mRNA-1"/>
    </source>
</evidence>
<accession>A0A0N4YD31</accession>
<dbReference type="Proteomes" id="UP000271162">
    <property type="component" value="Unassembled WGS sequence"/>
</dbReference>
<name>A0A0N4YD31_NIPBR</name>
<reference evidence="3" key="1">
    <citation type="submission" date="2017-02" db="UniProtKB">
        <authorList>
            <consortium name="WormBaseParasite"/>
        </authorList>
    </citation>
    <scope>IDENTIFICATION</scope>
</reference>
<proteinExistence type="predicted"/>
<dbReference type="AlphaFoldDB" id="A0A0N4YD31"/>
<sequence length="217" mass="24456">MLRFHNNDRRAGVEFTSPPVKQMNELAWNCETEYNLSKMQLELIGNNTVVYRNFGVNNGLEEHVVCSYREMVGIIADWAAKAAFFPSNFEYNGDPDILPAANILKWNSTEMACVYRTFDSGDSLRLICAYNVRADVLGQPIYEAGNEICSDGAKCGDDGTRLVASGWAESKLTLFTPRAAGMSALISFELHMLFEGLRTWPERLELVTYQWIPTAQF</sequence>
<protein>
    <submittedName>
        <fullName evidence="3">SCP domain-containing protein</fullName>
    </submittedName>
</protein>
<dbReference type="WBParaSite" id="NBR_0001450201-mRNA-1">
    <property type="protein sequence ID" value="NBR_0001450201-mRNA-1"/>
    <property type="gene ID" value="NBR_0001450201"/>
</dbReference>